<evidence type="ECO:0000256" key="3">
    <source>
        <dbReference type="SAM" id="SignalP"/>
    </source>
</evidence>
<dbReference type="OrthoDB" id="9602643at2759"/>
<feature type="compositionally biased region" description="Basic residues" evidence="1">
    <location>
        <begin position="164"/>
        <end position="178"/>
    </location>
</feature>
<name>A0A7J8CUE7_MOLMO</name>
<proteinExistence type="predicted"/>
<dbReference type="EMBL" id="JACASF010000020">
    <property type="protein sequence ID" value="KAF6414574.1"/>
    <property type="molecule type" value="Genomic_DNA"/>
</dbReference>
<feature type="region of interest" description="Disordered" evidence="1">
    <location>
        <begin position="149"/>
        <end position="192"/>
    </location>
</feature>
<evidence type="ECO:0000313" key="5">
    <source>
        <dbReference type="Proteomes" id="UP000550707"/>
    </source>
</evidence>
<feature type="chain" id="PRO_5029525401" evidence="3">
    <location>
        <begin position="24"/>
        <end position="192"/>
    </location>
</feature>
<keyword evidence="5" id="KW-1185">Reference proteome</keyword>
<feature type="signal peptide" evidence="3">
    <location>
        <begin position="1"/>
        <end position="23"/>
    </location>
</feature>
<dbReference type="InParanoid" id="A0A7J8CUE7"/>
<keyword evidence="2" id="KW-0472">Membrane</keyword>
<evidence type="ECO:0000313" key="4">
    <source>
        <dbReference type="EMBL" id="KAF6414574.1"/>
    </source>
</evidence>
<keyword evidence="2" id="KW-0812">Transmembrane</keyword>
<keyword evidence="2" id="KW-1133">Transmembrane helix</keyword>
<dbReference type="Proteomes" id="UP000550707">
    <property type="component" value="Unassembled WGS sequence"/>
</dbReference>
<dbReference type="InterPro" id="IPR038833">
    <property type="entry name" value="TEX50"/>
</dbReference>
<dbReference type="PANTHER" id="PTHR39232">
    <property type="entry name" value="TESTIS-EXPRESSED PROTEIN 50"/>
    <property type="match status" value="1"/>
</dbReference>
<organism evidence="4 5">
    <name type="scientific">Molossus molossus</name>
    <name type="common">Pallas' mastiff bat</name>
    <name type="synonym">Vespertilio molossus</name>
    <dbReference type="NCBI Taxonomy" id="27622"/>
    <lineage>
        <taxon>Eukaryota</taxon>
        <taxon>Metazoa</taxon>
        <taxon>Chordata</taxon>
        <taxon>Craniata</taxon>
        <taxon>Vertebrata</taxon>
        <taxon>Euteleostomi</taxon>
        <taxon>Mammalia</taxon>
        <taxon>Eutheria</taxon>
        <taxon>Laurasiatheria</taxon>
        <taxon>Chiroptera</taxon>
        <taxon>Yangochiroptera</taxon>
        <taxon>Molossidae</taxon>
        <taxon>Molossus</taxon>
    </lineage>
</organism>
<comment type="caution">
    <text evidence="4">The sequence shown here is derived from an EMBL/GenBank/DDBJ whole genome shotgun (WGS) entry which is preliminary data.</text>
</comment>
<dbReference type="AlphaFoldDB" id="A0A7J8CUE7"/>
<reference evidence="4 5" key="1">
    <citation type="journal article" date="2020" name="Nature">
        <title>Six reference-quality genomes reveal evolution of bat adaptations.</title>
        <authorList>
            <person name="Jebb D."/>
            <person name="Huang Z."/>
            <person name="Pippel M."/>
            <person name="Hughes G.M."/>
            <person name="Lavrichenko K."/>
            <person name="Devanna P."/>
            <person name="Winkler S."/>
            <person name="Jermiin L.S."/>
            <person name="Skirmuntt E.C."/>
            <person name="Katzourakis A."/>
            <person name="Burkitt-Gray L."/>
            <person name="Ray D.A."/>
            <person name="Sullivan K.A.M."/>
            <person name="Roscito J.G."/>
            <person name="Kirilenko B.M."/>
            <person name="Davalos L.M."/>
            <person name="Corthals A.P."/>
            <person name="Power M.L."/>
            <person name="Jones G."/>
            <person name="Ransome R.D."/>
            <person name="Dechmann D.K.N."/>
            <person name="Locatelli A.G."/>
            <person name="Puechmaille S.J."/>
            <person name="Fedrigo O."/>
            <person name="Jarvis E.D."/>
            <person name="Hiller M."/>
            <person name="Vernes S.C."/>
            <person name="Myers E.W."/>
            <person name="Teeling E.C."/>
        </authorList>
    </citation>
    <scope>NUCLEOTIDE SEQUENCE [LARGE SCALE GENOMIC DNA]</scope>
    <source>
        <strain evidence="4">MMolMol1</strain>
        <tissue evidence="4">Muscle</tissue>
    </source>
</reference>
<feature type="transmembrane region" description="Helical" evidence="2">
    <location>
        <begin position="75"/>
        <end position="100"/>
    </location>
</feature>
<keyword evidence="3" id="KW-0732">Signal</keyword>
<evidence type="ECO:0000256" key="2">
    <source>
        <dbReference type="SAM" id="Phobius"/>
    </source>
</evidence>
<accession>A0A7J8CUE7</accession>
<gene>
    <name evidence="4" type="ORF">HJG59_018032</name>
</gene>
<dbReference type="PANTHER" id="PTHR39232:SF1">
    <property type="entry name" value="TESTIS-EXPRESSED PROTEIN 50"/>
    <property type="match status" value="1"/>
</dbReference>
<protein>
    <submittedName>
        <fullName evidence="4">Testis expressed 50</fullName>
    </submittedName>
</protein>
<evidence type="ECO:0000256" key="1">
    <source>
        <dbReference type="SAM" id="MobiDB-lite"/>
    </source>
</evidence>
<sequence length="192" mass="21944">MPVQGLPPISLLLFICLLRESACICDGTAWAKVGWEIFPEEMPYLKVKLSPSQCLPYPLDKLCCNFANKDLLQSFLYLVYILVQAIFFILVVLSTCYLWMKWKKHKRKLERHASLDTVGNEPEGRPFSDIDQLLYKLLATTSMMTAYLDQKSRRSTGRKSQPGKLKRKSRGGARRHHQPGPPPNVETTQEAC</sequence>